<reference evidence="2 3" key="1">
    <citation type="submission" date="2019-03" db="EMBL/GenBank/DDBJ databases">
        <title>Genomic Encyclopedia of Archaeal and Bacterial Type Strains, Phase II (KMG-II): from individual species to whole genera.</title>
        <authorList>
            <person name="Goeker M."/>
        </authorList>
    </citation>
    <scope>NUCLEOTIDE SEQUENCE [LARGE SCALE GENOMIC DNA]</scope>
    <source>
        <strain evidence="2 3">DSM 45499</strain>
    </source>
</reference>
<comment type="caution">
    <text evidence="2">The sequence shown here is derived from an EMBL/GenBank/DDBJ whole genome shotgun (WGS) entry which is preliminary data.</text>
</comment>
<dbReference type="EMBL" id="SOCP01000008">
    <property type="protein sequence ID" value="TDV48733.1"/>
    <property type="molecule type" value="Genomic_DNA"/>
</dbReference>
<feature type="signal peptide" evidence="1">
    <location>
        <begin position="1"/>
        <end position="22"/>
    </location>
</feature>
<name>A0A4R7VHB5_9PSEU</name>
<gene>
    <name evidence="2" type="ORF">CLV71_10893</name>
</gene>
<dbReference type="AlphaFoldDB" id="A0A4R7VHB5"/>
<evidence type="ECO:0000256" key="1">
    <source>
        <dbReference type="SAM" id="SignalP"/>
    </source>
</evidence>
<dbReference type="RefSeq" id="WP_133904782.1">
    <property type="nucleotide sequence ID" value="NZ_SOCP01000008.1"/>
</dbReference>
<evidence type="ECO:0008006" key="4">
    <source>
        <dbReference type="Google" id="ProtNLM"/>
    </source>
</evidence>
<dbReference type="Proteomes" id="UP000294927">
    <property type="component" value="Unassembled WGS sequence"/>
</dbReference>
<dbReference type="OrthoDB" id="3404534at2"/>
<evidence type="ECO:0000313" key="2">
    <source>
        <dbReference type="EMBL" id="TDV48733.1"/>
    </source>
</evidence>
<accession>A0A4R7VHB5</accession>
<sequence>MRSFRTKLAAAVFMGLAATALATSTATAETADPPTARITEIGGLGNLNGFCRAAGWDYSKPLDPNDAFSWVCVREATGEVAYIDLDNACVWHHPAYPDAWAGTTNPGDAFSLRCYIG</sequence>
<feature type="chain" id="PRO_5039325603" description="Beta/gamma crystallin" evidence="1">
    <location>
        <begin position="23"/>
        <end position="117"/>
    </location>
</feature>
<organism evidence="2 3">
    <name type="scientific">Actinophytocola oryzae</name>
    <dbReference type="NCBI Taxonomy" id="502181"/>
    <lineage>
        <taxon>Bacteria</taxon>
        <taxon>Bacillati</taxon>
        <taxon>Actinomycetota</taxon>
        <taxon>Actinomycetes</taxon>
        <taxon>Pseudonocardiales</taxon>
        <taxon>Pseudonocardiaceae</taxon>
    </lineage>
</organism>
<keyword evidence="1" id="KW-0732">Signal</keyword>
<keyword evidence="3" id="KW-1185">Reference proteome</keyword>
<proteinExistence type="predicted"/>
<evidence type="ECO:0000313" key="3">
    <source>
        <dbReference type="Proteomes" id="UP000294927"/>
    </source>
</evidence>
<protein>
    <recommendedName>
        <fullName evidence="4">Beta/gamma crystallin</fullName>
    </recommendedName>
</protein>